<organism evidence="1 2">
    <name type="scientific">Kordia antarctica</name>
    <dbReference type="NCBI Taxonomy" id="1218801"/>
    <lineage>
        <taxon>Bacteria</taxon>
        <taxon>Pseudomonadati</taxon>
        <taxon>Bacteroidota</taxon>
        <taxon>Flavobacteriia</taxon>
        <taxon>Flavobacteriales</taxon>
        <taxon>Flavobacteriaceae</taxon>
        <taxon>Kordia</taxon>
    </lineage>
</organism>
<evidence type="ECO:0000313" key="1">
    <source>
        <dbReference type="EMBL" id="QHI35566.1"/>
    </source>
</evidence>
<accession>A0A7L4ZH67</accession>
<protein>
    <recommendedName>
        <fullName evidence="3">Lipoprotein</fullName>
    </recommendedName>
</protein>
<dbReference type="AlphaFoldDB" id="A0A7L4ZH67"/>
<proteinExistence type="predicted"/>
<dbReference type="PROSITE" id="PS51257">
    <property type="entry name" value="PROKAR_LIPOPROTEIN"/>
    <property type="match status" value="1"/>
</dbReference>
<dbReference type="EMBL" id="CP019288">
    <property type="protein sequence ID" value="QHI35566.1"/>
    <property type="molecule type" value="Genomic_DNA"/>
</dbReference>
<gene>
    <name evidence="1" type="ORF">IMCC3317_09120</name>
</gene>
<dbReference type="KEGG" id="kan:IMCC3317_09120"/>
<dbReference type="Proteomes" id="UP000464657">
    <property type="component" value="Chromosome"/>
</dbReference>
<sequence>MSIRFIVSFVFLSLISCDSTTIKSVEFHYMQPGISTHYRYFCSTYMFIELGNKRYKKITNTSYLSDFEEHLNRLEKSPNESVNARVLTLIHYANGNIDTLCIGEYRGICLNGDLLLHDEDFHNLIMDEIDFYDKKLYEKLRKK</sequence>
<evidence type="ECO:0008006" key="3">
    <source>
        <dbReference type="Google" id="ProtNLM"/>
    </source>
</evidence>
<evidence type="ECO:0000313" key="2">
    <source>
        <dbReference type="Proteomes" id="UP000464657"/>
    </source>
</evidence>
<keyword evidence="2" id="KW-1185">Reference proteome</keyword>
<reference evidence="1 2" key="1">
    <citation type="journal article" date="2013" name="Int. J. Syst. Evol. Microbiol.">
        <title>Kordia antarctica sp. nov., isolated from Antarctic seawater.</title>
        <authorList>
            <person name="Baek K."/>
            <person name="Choi A."/>
            <person name="Kang I."/>
            <person name="Lee K."/>
            <person name="Cho J.C."/>
        </authorList>
    </citation>
    <scope>NUCLEOTIDE SEQUENCE [LARGE SCALE GENOMIC DNA]</scope>
    <source>
        <strain evidence="1 2">IMCC3317</strain>
    </source>
</reference>
<name>A0A7L4ZH67_9FLAO</name>